<feature type="compositionally biased region" description="Acidic residues" evidence="1">
    <location>
        <begin position="92"/>
        <end position="104"/>
    </location>
</feature>
<organism evidence="3 4">
    <name type="scientific">Candidatus Flavonifractor intestinipullorum</name>
    <dbReference type="NCBI Taxonomy" id="2838587"/>
    <lineage>
        <taxon>Bacteria</taxon>
        <taxon>Bacillati</taxon>
        <taxon>Bacillota</taxon>
        <taxon>Clostridia</taxon>
        <taxon>Eubacteriales</taxon>
        <taxon>Oscillospiraceae</taxon>
        <taxon>Flavonifractor</taxon>
    </lineage>
</organism>
<protein>
    <submittedName>
        <fullName evidence="3">Uncharacterized protein</fullName>
    </submittedName>
</protein>
<feature type="compositionally biased region" description="Basic and acidic residues" evidence="1">
    <location>
        <begin position="25"/>
        <end position="34"/>
    </location>
</feature>
<feature type="transmembrane region" description="Helical" evidence="2">
    <location>
        <begin position="312"/>
        <end position="337"/>
    </location>
</feature>
<feature type="compositionally biased region" description="Pro residues" evidence="1">
    <location>
        <begin position="151"/>
        <end position="160"/>
    </location>
</feature>
<feature type="compositionally biased region" description="Basic residues" evidence="1">
    <location>
        <begin position="117"/>
        <end position="130"/>
    </location>
</feature>
<feature type="region of interest" description="Disordered" evidence="1">
    <location>
        <begin position="1"/>
        <end position="199"/>
    </location>
</feature>
<sequence>MSKDDEKRNQDGPEFTLEEILAEYSVKEEREPEGRIPIPMDPEPPRRKVVPFPGAAQEDAPEAPLPEEPEPPSPPLRAGGRRLFRTPPSPSEEPDAGGEEEEEAPWAGIPEEEVRPRRGLLGRLFPKRTRAPGAPEGDAPLSPEAAEGEEPPPQAPPPRPPRNRDGGKRLPPPPEAPKSKVVSFPGEEDTHGSPLKAGLRRLQRKADQYAEHMFEEEGSEDAPEVRRAEQYIPGVDVEEPEEDLPPRRKRRQPPPAPDLPPQELFRRYSRGLGLLKLRTVLAFLLAGLQLYLSLGPVFGAPLPGILSQERVVLLSCQAGLLALAMLLGLDAVLWGLFRLCTLRLGMDSLVVLSCIAALADALILPRLEGVSTERETFCAIAALALAFTMMGNYMKRNGLRVACRTASSAGEPYLVTLDEGKWNGQDAYAKWSGEPLGFGRQLQAPDGAERVYHVMAPLILLACFLFSVLSSLGRGRPEDLLWCLSATLSAASSLSATLCYAIPWRALSLRLAKSGAALAGWDGVVGTSGRSSILLTDHDLFPPGTVSLNGIKIFGDFPVEKVIGVTATLIRDSGCGLDKLFHDLLRAQGATYRRSSDFCCYEGGGVSAVIRNEVVLVGSASFMHLMEVPLPQGLHVKNAVFCAIDGDLAGLFALKYTLHGTVEPALYALIQNRIAPVLATRDFNIIPAMLQQRFKLPADRMEFPAVERRVELSSQEQEHSSVLTAVLCREGVGPFTEAAVGAKRLRTAVRASAWLTCLGSCAGTVLAFYLTFMAAYTSLTPLNLLVFLLMWLVPTVLISNWVNRY</sequence>
<evidence type="ECO:0000313" key="3">
    <source>
        <dbReference type="EMBL" id="HJB57412.1"/>
    </source>
</evidence>
<reference evidence="3" key="2">
    <citation type="submission" date="2021-04" db="EMBL/GenBank/DDBJ databases">
        <authorList>
            <person name="Gilroy R."/>
        </authorList>
    </citation>
    <scope>NUCLEOTIDE SEQUENCE</scope>
    <source>
        <strain evidence="3">CHK189-11263</strain>
    </source>
</reference>
<comment type="caution">
    <text evidence="3">The sequence shown here is derived from an EMBL/GenBank/DDBJ whole genome shotgun (WGS) entry which is preliminary data.</text>
</comment>
<feature type="transmembrane region" description="Helical" evidence="2">
    <location>
        <begin position="275"/>
        <end position="292"/>
    </location>
</feature>
<proteinExistence type="predicted"/>
<dbReference type="Gene3D" id="3.40.1110.10">
    <property type="entry name" value="Calcium-transporting ATPase, cytoplasmic domain N"/>
    <property type="match status" value="1"/>
</dbReference>
<feature type="transmembrane region" description="Helical" evidence="2">
    <location>
        <begin position="753"/>
        <end position="776"/>
    </location>
</feature>
<evidence type="ECO:0000256" key="1">
    <source>
        <dbReference type="SAM" id="MobiDB-lite"/>
    </source>
</evidence>
<gene>
    <name evidence="3" type="ORF">H9714_07665</name>
</gene>
<dbReference type="AlphaFoldDB" id="A0A9D2MBN1"/>
<dbReference type="InterPro" id="IPR023299">
    <property type="entry name" value="ATPase_P-typ_cyto_dom_N"/>
</dbReference>
<keyword evidence="2" id="KW-0812">Transmembrane</keyword>
<evidence type="ECO:0000256" key="2">
    <source>
        <dbReference type="SAM" id="Phobius"/>
    </source>
</evidence>
<feature type="transmembrane region" description="Helical" evidence="2">
    <location>
        <begin position="451"/>
        <end position="473"/>
    </location>
</feature>
<dbReference type="InterPro" id="IPR023214">
    <property type="entry name" value="HAD_sf"/>
</dbReference>
<feature type="compositionally biased region" description="Basic and acidic residues" evidence="1">
    <location>
        <begin position="1"/>
        <end position="11"/>
    </location>
</feature>
<feature type="transmembrane region" description="Helical" evidence="2">
    <location>
        <begin position="782"/>
        <end position="802"/>
    </location>
</feature>
<reference evidence="3" key="1">
    <citation type="journal article" date="2021" name="PeerJ">
        <title>Extensive microbial diversity within the chicken gut microbiome revealed by metagenomics and culture.</title>
        <authorList>
            <person name="Gilroy R."/>
            <person name="Ravi A."/>
            <person name="Getino M."/>
            <person name="Pursley I."/>
            <person name="Horton D.L."/>
            <person name="Alikhan N.F."/>
            <person name="Baker D."/>
            <person name="Gharbi K."/>
            <person name="Hall N."/>
            <person name="Watson M."/>
            <person name="Adriaenssens E.M."/>
            <person name="Foster-Nyarko E."/>
            <person name="Jarju S."/>
            <person name="Secka A."/>
            <person name="Antonio M."/>
            <person name="Oren A."/>
            <person name="Chaudhuri R.R."/>
            <person name="La Ragione R."/>
            <person name="Hildebrand F."/>
            <person name="Pallen M.J."/>
        </authorList>
    </citation>
    <scope>NUCLEOTIDE SEQUENCE</scope>
    <source>
        <strain evidence="3">CHK189-11263</strain>
    </source>
</reference>
<feature type="region of interest" description="Disordered" evidence="1">
    <location>
        <begin position="231"/>
        <end position="263"/>
    </location>
</feature>
<feature type="transmembrane region" description="Helical" evidence="2">
    <location>
        <begin position="344"/>
        <end position="364"/>
    </location>
</feature>
<accession>A0A9D2MBN1</accession>
<dbReference type="Proteomes" id="UP000824208">
    <property type="component" value="Unassembled WGS sequence"/>
</dbReference>
<name>A0A9D2MBN1_9FIRM</name>
<evidence type="ECO:0000313" key="4">
    <source>
        <dbReference type="Proteomes" id="UP000824208"/>
    </source>
</evidence>
<keyword evidence="2" id="KW-0472">Membrane</keyword>
<feature type="transmembrane region" description="Helical" evidence="2">
    <location>
        <begin position="376"/>
        <end position="394"/>
    </location>
</feature>
<keyword evidence="2" id="KW-1133">Transmembrane helix</keyword>
<feature type="transmembrane region" description="Helical" evidence="2">
    <location>
        <begin position="479"/>
        <end position="503"/>
    </location>
</feature>
<feature type="compositionally biased region" description="Acidic residues" evidence="1">
    <location>
        <begin position="59"/>
        <end position="70"/>
    </location>
</feature>
<dbReference type="Gene3D" id="3.40.50.1000">
    <property type="entry name" value="HAD superfamily/HAD-like"/>
    <property type="match status" value="1"/>
</dbReference>
<dbReference type="EMBL" id="DWYC01000066">
    <property type="protein sequence ID" value="HJB57412.1"/>
    <property type="molecule type" value="Genomic_DNA"/>
</dbReference>
<dbReference type="GO" id="GO:0000166">
    <property type="term" value="F:nucleotide binding"/>
    <property type="evidence" value="ECO:0007669"/>
    <property type="project" value="InterPro"/>
</dbReference>